<dbReference type="Pfam" id="PF13185">
    <property type="entry name" value="GAF_2"/>
    <property type="match status" value="1"/>
</dbReference>
<dbReference type="InterPro" id="IPR052162">
    <property type="entry name" value="Sensor_kinase/Photoreceptor"/>
</dbReference>
<dbReference type="InterPro" id="IPR013656">
    <property type="entry name" value="PAS_4"/>
</dbReference>
<comment type="caution">
    <text evidence="9">The sequence shown here is derived from an EMBL/GenBank/DDBJ whole genome shotgun (WGS) entry which is preliminary data.</text>
</comment>
<evidence type="ECO:0000313" key="9">
    <source>
        <dbReference type="EMBL" id="PWJ47605.1"/>
    </source>
</evidence>
<evidence type="ECO:0000256" key="2">
    <source>
        <dbReference type="ARBA" id="ARBA00012438"/>
    </source>
</evidence>
<comment type="catalytic activity">
    <reaction evidence="1">
        <text>ATP + protein L-histidine = ADP + protein N-phospho-L-histidine.</text>
        <dbReference type="EC" id="2.7.13.3"/>
    </reaction>
</comment>
<sequence>MSSEPAHGPTTRQALWDLSAAAAGIGTYVLHLPGEQLEVDDRLLELSELSRATFSGRPADVYANVHPDDVDDVVARVQRAIASAGTYAAEYRIVLPGGGHRLVAARGRILTDEQGATTALVGAVYDVTESREATARTAAVLETMAVGYLALDADWSVTYVNAAAEHIAQASRADLVGRSFWEVFPATVGTEFERSYRHAVATGEPVSFDAYYPAPLDVWVEVRAVPAPDGLALYFLDITERVQSRAAAERAGARLAALGRIALSLNDAESLEELAVIMAEQGQAALDADGGAVAVPDPNDAEQLVSYISSSLGERTRAQYSRMPLDAHLPVTQAARTATRVLIHDLAEGVAFGPVPEEVSVTTGCQAWACLPLVARGRLLGVLSVGWKQPQQFEGEQLELLETYAAQCAQALQRLEARKAERAAAEQAQAAALAERASGQRQATLVAIAQALADADTRDGVLTVLSTWGASLLGANGCGLCLREADGAHVLTSVTDTYAEVGTRLQRVPADFPLPVIRAATTGAAF</sequence>
<dbReference type="GO" id="GO:0004673">
    <property type="term" value="F:protein histidine kinase activity"/>
    <property type="evidence" value="ECO:0007669"/>
    <property type="project" value="UniProtKB-EC"/>
</dbReference>
<dbReference type="Gene3D" id="2.10.70.100">
    <property type="match status" value="1"/>
</dbReference>
<dbReference type="InterPro" id="IPR003018">
    <property type="entry name" value="GAF"/>
</dbReference>
<dbReference type="SUPFAM" id="SSF55785">
    <property type="entry name" value="PYP-like sensor domain (PAS domain)"/>
    <property type="match status" value="2"/>
</dbReference>
<dbReference type="PROSITE" id="PS50112">
    <property type="entry name" value="PAS"/>
    <property type="match status" value="1"/>
</dbReference>
<evidence type="ECO:0000256" key="5">
    <source>
        <dbReference type="ARBA" id="ARBA00022777"/>
    </source>
</evidence>
<dbReference type="InterPro" id="IPR000014">
    <property type="entry name" value="PAS"/>
</dbReference>
<reference evidence="9 10" key="1">
    <citation type="submission" date="2018-03" db="EMBL/GenBank/DDBJ databases">
        <title>Genomic Encyclopedia of Archaeal and Bacterial Type Strains, Phase II (KMG-II): from individual species to whole genera.</title>
        <authorList>
            <person name="Goeker M."/>
        </authorList>
    </citation>
    <scope>NUCLEOTIDE SEQUENCE [LARGE SCALE GENOMIC DNA]</scope>
    <source>
        <strain evidence="9 10">DSM 44889</strain>
    </source>
</reference>
<gene>
    <name evidence="9" type="ORF">BXY45_13636</name>
</gene>
<dbReference type="CDD" id="cd00130">
    <property type="entry name" value="PAS"/>
    <property type="match status" value="2"/>
</dbReference>
<evidence type="ECO:0000259" key="8">
    <source>
        <dbReference type="PROSITE" id="PS50113"/>
    </source>
</evidence>
<evidence type="ECO:0000256" key="6">
    <source>
        <dbReference type="SAM" id="Coils"/>
    </source>
</evidence>
<dbReference type="Gene3D" id="3.30.450.20">
    <property type="entry name" value="PAS domain"/>
    <property type="match status" value="2"/>
</dbReference>
<dbReference type="SMART" id="SM00091">
    <property type="entry name" value="PAS"/>
    <property type="match status" value="2"/>
</dbReference>
<dbReference type="Pfam" id="PF08447">
    <property type="entry name" value="PAS_3"/>
    <property type="match status" value="1"/>
</dbReference>
<feature type="coiled-coil region" evidence="6">
    <location>
        <begin position="398"/>
        <end position="437"/>
    </location>
</feature>
<keyword evidence="3" id="KW-0597">Phosphoprotein</keyword>
<protein>
    <recommendedName>
        <fullName evidence="2">histidine kinase</fullName>
        <ecNumber evidence="2">2.7.13.3</ecNumber>
    </recommendedName>
</protein>
<keyword evidence="10" id="KW-1185">Reference proteome</keyword>
<feature type="domain" description="PAS" evidence="7">
    <location>
        <begin position="133"/>
        <end position="203"/>
    </location>
</feature>
<dbReference type="AlphaFoldDB" id="A0A315ZPP8"/>
<dbReference type="PANTHER" id="PTHR43304">
    <property type="entry name" value="PHYTOCHROME-LIKE PROTEIN CPH1"/>
    <property type="match status" value="1"/>
</dbReference>
<proteinExistence type="predicted"/>
<accession>A0A315ZPP8</accession>
<dbReference type="Gene3D" id="3.30.450.40">
    <property type="match status" value="1"/>
</dbReference>
<evidence type="ECO:0000256" key="3">
    <source>
        <dbReference type="ARBA" id="ARBA00022553"/>
    </source>
</evidence>
<dbReference type="InterPro" id="IPR035965">
    <property type="entry name" value="PAS-like_dom_sf"/>
</dbReference>
<dbReference type="RefSeq" id="WP_170131643.1">
    <property type="nucleotide sequence ID" value="NZ_QGDQ01000036.1"/>
</dbReference>
<dbReference type="PROSITE" id="PS50113">
    <property type="entry name" value="PAC"/>
    <property type="match status" value="1"/>
</dbReference>
<dbReference type="InterPro" id="IPR013655">
    <property type="entry name" value="PAS_fold_3"/>
</dbReference>
<name>A0A315ZPP8_9ACTN</name>
<evidence type="ECO:0000256" key="1">
    <source>
        <dbReference type="ARBA" id="ARBA00000085"/>
    </source>
</evidence>
<dbReference type="NCBIfam" id="TIGR00229">
    <property type="entry name" value="sensory_box"/>
    <property type="match status" value="1"/>
</dbReference>
<dbReference type="EC" id="2.7.13.3" evidence="2"/>
<keyword evidence="4" id="KW-0808">Transferase</keyword>
<dbReference type="SUPFAM" id="SSF55781">
    <property type="entry name" value="GAF domain-like"/>
    <property type="match status" value="1"/>
</dbReference>
<keyword evidence="6" id="KW-0175">Coiled coil</keyword>
<dbReference type="InterPro" id="IPR000700">
    <property type="entry name" value="PAS-assoc_C"/>
</dbReference>
<organism evidence="9 10">
    <name type="scientific">Quadrisphaera granulorum</name>
    <dbReference type="NCBI Taxonomy" id="317664"/>
    <lineage>
        <taxon>Bacteria</taxon>
        <taxon>Bacillati</taxon>
        <taxon>Actinomycetota</taxon>
        <taxon>Actinomycetes</taxon>
        <taxon>Kineosporiales</taxon>
        <taxon>Kineosporiaceae</taxon>
        <taxon>Quadrisphaera</taxon>
    </lineage>
</organism>
<dbReference type="InterPro" id="IPR029016">
    <property type="entry name" value="GAF-like_dom_sf"/>
</dbReference>
<dbReference type="PANTHER" id="PTHR43304:SF1">
    <property type="entry name" value="PAC DOMAIN-CONTAINING PROTEIN"/>
    <property type="match status" value="1"/>
</dbReference>
<dbReference type="SMART" id="SM00065">
    <property type="entry name" value="GAF"/>
    <property type="match status" value="1"/>
</dbReference>
<evidence type="ECO:0000259" key="7">
    <source>
        <dbReference type="PROSITE" id="PS50112"/>
    </source>
</evidence>
<dbReference type="Pfam" id="PF08448">
    <property type="entry name" value="PAS_4"/>
    <property type="match status" value="1"/>
</dbReference>
<keyword evidence="5" id="KW-0418">Kinase</keyword>
<feature type="domain" description="PAC" evidence="8">
    <location>
        <begin position="87"/>
        <end position="139"/>
    </location>
</feature>
<evidence type="ECO:0000256" key="4">
    <source>
        <dbReference type="ARBA" id="ARBA00022679"/>
    </source>
</evidence>
<dbReference type="EMBL" id="QGDQ01000036">
    <property type="protein sequence ID" value="PWJ47605.1"/>
    <property type="molecule type" value="Genomic_DNA"/>
</dbReference>
<evidence type="ECO:0000313" key="10">
    <source>
        <dbReference type="Proteomes" id="UP000245469"/>
    </source>
</evidence>
<dbReference type="Proteomes" id="UP000245469">
    <property type="component" value="Unassembled WGS sequence"/>
</dbReference>